<keyword evidence="1" id="KW-0472">Membrane</keyword>
<dbReference type="InterPro" id="IPR036046">
    <property type="entry name" value="Acylphosphatase-like_dom_sf"/>
</dbReference>
<keyword evidence="1" id="KW-1133">Transmembrane helix</keyword>
<gene>
    <name evidence="3" type="ORF">C8D84_101248</name>
</gene>
<keyword evidence="4" id="KW-1185">Reference proteome</keyword>
<sequence>MSTINDSTNPVTTDLCQLIYISQITSTGLSSPSTLNDISEVAIERNQADNVTGILCYGNGYFFQCAEGSEQDLTNLKNRLLLDNRHKELKILDFSEITERRFSNWSLRSITLERWMTKEPELKKLMPFKPYDWGSNAWREFLDILQGYYEEQARTGNIDTPPIKYSTLGVTLSKVVGQHQAFFLIQTVLGIMIVMTLLWLMLSDKIW</sequence>
<organism evidence="3 4">
    <name type="scientific">Psychrobacter immobilis</name>
    <dbReference type="NCBI Taxonomy" id="498"/>
    <lineage>
        <taxon>Bacteria</taxon>
        <taxon>Pseudomonadati</taxon>
        <taxon>Pseudomonadota</taxon>
        <taxon>Gammaproteobacteria</taxon>
        <taxon>Moraxellales</taxon>
        <taxon>Moraxellaceae</taxon>
        <taxon>Psychrobacter</taxon>
    </lineage>
</organism>
<dbReference type="SUPFAM" id="SSF54975">
    <property type="entry name" value="Acylphosphatase/BLUF domain-like"/>
    <property type="match status" value="1"/>
</dbReference>
<dbReference type="Gene3D" id="3.30.70.100">
    <property type="match status" value="1"/>
</dbReference>
<protein>
    <submittedName>
        <fullName evidence="3">FAD-dependent sensor of blue light</fullName>
    </submittedName>
</protein>
<dbReference type="PROSITE" id="PS50925">
    <property type="entry name" value="BLUF"/>
    <property type="match status" value="1"/>
</dbReference>
<evidence type="ECO:0000256" key="1">
    <source>
        <dbReference type="SAM" id="Phobius"/>
    </source>
</evidence>
<reference evidence="3 4" key="1">
    <citation type="submission" date="2018-05" db="EMBL/GenBank/DDBJ databases">
        <title>Genomic Encyclopedia of Type Strains, Phase IV (KMG-IV): sequencing the most valuable type-strain genomes for metagenomic binning, comparative biology and taxonomic classification.</title>
        <authorList>
            <person name="Goeker M."/>
        </authorList>
    </citation>
    <scope>NUCLEOTIDE SEQUENCE [LARGE SCALE GENOMIC DNA]</scope>
    <source>
        <strain evidence="3 4">DSM 7229</strain>
    </source>
</reference>
<dbReference type="GO" id="GO:0009882">
    <property type="term" value="F:blue light photoreceptor activity"/>
    <property type="evidence" value="ECO:0007669"/>
    <property type="project" value="InterPro"/>
</dbReference>
<evidence type="ECO:0000313" key="4">
    <source>
        <dbReference type="Proteomes" id="UP000245655"/>
    </source>
</evidence>
<feature type="transmembrane region" description="Helical" evidence="1">
    <location>
        <begin position="181"/>
        <end position="202"/>
    </location>
</feature>
<evidence type="ECO:0000313" key="3">
    <source>
        <dbReference type="EMBL" id="PWK15297.1"/>
    </source>
</evidence>
<keyword evidence="1" id="KW-0812">Transmembrane</keyword>
<dbReference type="InterPro" id="IPR007024">
    <property type="entry name" value="BLUF_domain"/>
</dbReference>
<feature type="domain" description="BLUF" evidence="2">
    <location>
        <begin position="15"/>
        <end position="108"/>
    </location>
</feature>
<proteinExistence type="predicted"/>
<dbReference type="SMART" id="SM01034">
    <property type="entry name" value="BLUF"/>
    <property type="match status" value="1"/>
</dbReference>
<dbReference type="RefSeq" id="WP_109589405.1">
    <property type="nucleotide sequence ID" value="NZ_CAJGZY010000001.1"/>
</dbReference>
<dbReference type="Proteomes" id="UP000245655">
    <property type="component" value="Unassembled WGS sequence"/>
</dbReference>
<dbReference type="Pfam" id="PF04940">
    <property type="entry name" value="BLUF"/>
    <property type="match status" value="1"/>
</dbReference>
<name>A0A2V2A6I4_PSYIM</name>
<dbReference type="GeneID" id="60254020"/>
<accession>A0A2V2A6I4</accession>
<dbReference type="GO" id="GO:0071949">
    <property type="term" value="F:FAD binding"/>
    <property type="evidence" value="ECO:0007669"/>
    <property type="project" value="InterPro"/>
</dbReference>
<dbReference type="AlphaFoldDB" id="A0A2V2A6I4"/>
<evidence type="ECO:0000259" key="2">
    <source>
        <dbReference type="PROSITE" id="PS50925"/>
    </source>
</evidence>
<comment type="caution">
    <text evidence="3">The sequence shown here is derived from an EMBL/GenBank/DDBJ whole genome shotgun (WGS) entry which is preliminary data.</text>
</comment>
<dbReference type="EMBL" id="QGGM01000001">
    <property type="protein sequence ID" value="PWK15297.1"/>
    <property type="molecule type" value="Genomic_DNA"/>
</dbReference>